<name>A0A0H2RFE1_9AGAM</name>
<protein>
    <submittedName>
        <fullName evidence="2">Uncharacterized protein</fullName>
    </submittedName>
</protein>
<feature type="compositionally biased region" description="Basic and acidic residues" evidence="1">
    <location>
        <begin position="331"/>
        <end position="360"/>
    </location>
</feature>
<gene>
    <name evidence="2" type="ORF">SCHPADRAFT_916979</name>
</gene>
<feature type="region of interest" description="Disordered" evidence="1">
    <location>
        <begin position="313"/>
        <end position="375"/>
    </location>
</feature>
<reference evidence="2 3" key="1">
    <citation type="submission" date="2015-04" db="EMBL/GenBank/DDBJ databases">
        <title>Complete genome sequence of Schizopora paradoxa KUC8140, a cosmopolitan wood degrader in East Asia.</title>
        <authorList>
            <consortium name="DOE Joint Genome Institute"/>
            <person name="Min B."/>
            <person name="Park H."/>
            <person name="Jang Y."/>
            <person name="Kim J.-J."/>
            <person name="Kim K.H."/>
            <person name="Pangilinan J."/>
            <person name="Lipzen A."/>
            <person name="Riley R."/>
            <person name="Grigoriev I.V."/>
            <person name="Spatafora J.W."/>
            <person name="Choi I.-G."/>
        </authorList>
    </citation>
    <scope>NUCLEOTIDE SEQUENCE [LARGE SCALE GENOMIC DNA]</scope>
    <source>
        <strain evidence="2 3">KUC8140</strain>
    </source>
</reference>
<organism evidence="2 3">
    <name type="scientific">Schizopora paradoxa</name>
    <dbReference type="NCBI Taxonomy" id="27342"/>
    <lineage>
        <taxon>Eukaryota</taxon>
        <taxon>Fungi</taxon>
        <taxon>Dikarya</taxon>
        <taxon>Basidiomycota</taxon>
        <taxon>Agaricomycotina</taxon>
        <taxon>Agaricomycetes</taxon>
        <taxon>Hymenochaetales</taxon>
        <taxon>Schizoporaceae</taxon>
        <taxon>Schizopora</taxon>
    </lineage>
</organism>
<evidence type="ECO:0000313" key="3">
    <source>
        <dbReference type="Proteomes" id="UP000053477"/>
    </source>
</evidence>
<proteinExistence type="predicted"/>
<dbReference type="EMBL" id="KQ086098">
    <property type="protein sequence ID" value="KLO08268.1"/>
    <property type="molecule type" value="Genomic_DNA"/>
</dbReference>
<keyword evidence="3" id="KW-1185">Reference proteome</keyword>
<dbReference type="Proteomes" id="UP000053477">
    <property type="component" value="Unassembled WGS sequence"/>
</dbReference>
<dbReference type="OrthoDB" id="514070at2759"/>
<evidence type="ECO:0000313" key="2">
    <source>
        <dbReference type="EMBL" id="KLO08268.1"/>
    </source>
</evidence>
<sequence length="396" mass="43401">MSTSFEAKLALPAFLKMLTADKLPMPKAMAIAGNVYKTYNTPAALAGLTDGKLSALGVDAKEDRKMVLAAVKKAGYKVNVKDGAGNRRGVNAVAGPSTPKAKPNGTRKRKREEVLEDLLPEGPKDESALFGNFEFKEQFDEDVLRTKFVVINRAPAMTAWATVVAERLGFKREEALSIASAYTEMNAISKGVSLGIFEKGRADGVELAKGESQPYVDFMGRRPLYTSQPSGQWRALVKSEPVSPAAAFAYMTNAFRQTLPYVMGALRLLAGTFSPAWLNEHGFELYKDFRPEADRWGERAELRCARILGLRRKGGRSDGEGGEKGNITSEYEVKTGSSKDVDGESKKDPPVQESKDSKELEEAEPVAKRVKNMSVEEYEATLDDSDIYGAFWDEGL</sequence>
<dbReference type="AlphaFoldDB" id="A0A0H2RFE1"/>
<feature type="region of interest" description="Disordered" evidence="1">
    <location>
        <begin position="87"/>
        <end position="111"/>
    </location>
</feature>
<accession>A0A0H2RFE1</accession>
<dbReference type="InParanoid" id="A0A0H2RFE1"/>
<evidence type="ECO:0000256" key="1">
    <source>
        <dbReference type="SAM" id="MobiDB-lite"/>
    </source>
</evidence>